<dbReference type="PROSITE" id="PS51352">
    <property type="entry name" value="THIOREDOXIN_2"/>
    <property type="match status" value="1"/>
</dbReference>
<evidence type="ECO:0000313" key="3">
    <source>
        <dbReference type="EMBL" id="MFD2522732.1"/>
    </source>
</evidence>
<sequence length="462" mass="53933">MKTLSNFAFLVYLFTSSVLNAQSDIRIKLAYKEGHKPFPRIYASTEIVKDTSPFKIKNNIKDYVIREIPFCPEHYKYHDFKNKLISAEDFNRATNAYKIDTAKVYQGTLKSKAYCLVGQTEDGKRSVIFDQNGDFDFNNDYEYLFEYPNTKLPPIKPDLYKNTDVFALTDTLKSVRISAECMYDDKKYTREVLIRPIPYNSGTNELIDKANRFPLQYTFTEHLEGTFEANAHTYHIALYNKGYPMLSFRNAHNRLIMLRRDDEAFPSLVKGLLSEGLYWSKDTLYIEDNKYTISAISDYAEEMTLKYQGKSPKQSGSKKGQYIPDFEAKDLAANTINIQHYRNKYVLLNFWGTWSKSSIAILPKMKTLYSRIDPAKIEFIGVGFEKWGKTEQFKEFIKDNDIDWPQILQILEETDTNLAKKFNIAFYPTFFLVDQEGKIIFKGNSEDEFDAFAKYISKKFTY</sequence>
<evidence type="ECO:0000313" key="4">
    <source>
        <dbReference type="Proteomes" id="UP001597510"/>
    </source>
</evidence>
<feature type="domain" description="Thioredoxin" evidence="2">
    <location>
        <begin position="317"/>
        <end position="461"/>
    </location>
</feature>
<dbReference type="EMBL" id="JBHULC010000021">
    <property type="protein sequence ID" value="MFD2522732.1"/>
    <property type="molecule type" value="Genomic_DNA"/>
</dbReference>
<comment type="caution">
    <text evidence="3">The sequence shown here is derived from an EMBL/GenBank/DDBJ whole genome shotgun (WGS) entry which is preliminary data.</text>
</comment>
<accession>A0ABW5JCH8</accession>
<evidence type="ECO:0000256" key="1">
    <source>
        <dbReference type="SAM" id="SignalP"/>
    </source>
</evidence>
<dbReference type="Gene3D" id="3.40.30.10">
    <property type="entry name" value="Glutaredoxin"/>
    <property type="match status" value="1"/>
</dbReference>
<keyword evidence="4" id="KW-1185">Reference proteome</keyword>
<protein>
    <submittedName>
        <fullName evidence="3">TlpA family protein disulfide reductase</fullName>
    </submittedName>
</protein>
<dbReference type="InterPro" id="IPR013766">
    <property type="entry name" value="Thioredoxin_domain"/>
</dbReference>
<dbReference type="InterPro" id="IPR050553">
    <property type="entry name" value="Thioredoxin_ResA/DsbE_sf"/>
</dbReference>
<dbReference type="RefSeq" id="WP_340237805.1">
    <property type="nucleotide sequence ID" value="NZ_JBBEWC010000008.1"/>
</dbReference>
<feature type="chain" id="PRO_5045340261" evidence="1">
    <location>
        <begin position="22"/>
        <end position="462"/>
    </location>
</feature>
<dbReference type="CDD" id="cd02966">
    <property type="entry name" value="TlpA_like_family"/>
    <property type="match status" value="1"/>
</dbReference>
<name>A0ABW5JCH8_9BACT</name>
<feature type="signal peptide" evidence="1">
    <location>
        <begin position="1"/>
        <end position="21"/>
    </location>
</feature>
<dbReference type="SUPFAM" id="SSF52833">
    <property type="entry name" value="Thioredoxin-like"/>
    <property type="match status" value="1"/>
</dbReference>
<dbReference type="PANTHER" id="PTHR42852:SF17">
    <property type="entry name" value="THIOREDOXIN-LIKE PROTEIN HI_1115"/>
    <property type="match status" value="1"/>
</dbReference>
<dbReference type="Pfam" id="PF00578">
    <property type="entry name" value="AhpC-TSA"/>
    <property type="match status" value="1"/>
</dbReference>
<organism evidence="3 4">
    <name type="scientific">Emticicia soli</name>
    <dbReference type="NCBI Taxonomy" id="2027878"/>
    <lineage>
        <taxon>Bacteria</taxon>
        <taxon>Pseudomonadati</taxon>
        <taxon>Bacteroidota</taxon>
        <taxon>Cytophagia</taxon>
        <taxon>Cytophagales</taxon>
        <taxon>Leadbetterellaceae</taxon>
        <taxon>Emticicia</taxon>
    </lineage>
</organism>
<dbReference type="InterPro" id="IPR036249">
    <property type="entry name" value="Thioredoxin-like_sf"/>
</dbReference>
<gene>
    <name evidence="3" type="ORF">ACFSR2_17670</name>
</gene>
<dbReference type="InterPro" id="IPR000866">
    <property type="entry name" value="AhpC/TSA"/>
</dbReference>
<keyword evidence="1" id="KW-0732">Signal</keyword>
<proteinExistence type="predicted"/>
<dbReference type="PANTHER" id="PTHR42852">
    <property type="entry name" value="THIOL:DISULFIDE INTERCHANGE PROTEIN DSBE"/>
    <property type="match status" value="1"/>
</dbReference>
<reference evidence="4" key="1">
    <citation type="journal article" date="2019" name="Int. J. Syst. Evol. Microbiol.">
        <title>The Global Catalogue of Microorganisms (GCM) 10K type strain sequencing project: providing services to taxonomists for standard genome sequencing and annotation.</title>
        <authorList>
            <consortium name="The Broad Institute Genomics Platform"/>
            <consortium name="The Broad Institute Genome Sequencing Center for Infectious Disease"/>
            <person name="Wu L."/>
            <person name="Ma J."/>
        </authorList>
    </citation>
    <scope>NUCLEOTIDE SEQUENCE [LARGE SCALE GENOMIC DNA]</scope>
    <source>
        <strain evidence="4">KCTC 52344</strain>
    </source>
</reference>
<dbReference type="Proteomes" id="UP001597510">
    <property type="component" value="Unassembled WGS sequence"/>
</dbReference>
<evidence type="ECO:0000259" key="2">
    <source>
        <dbReference type="PROSITE" id="PS51352"/>
    </source>
</evidence>